<protein>
    <submittedName>
        <fullName evidence="2">Uncharacterized protein</fullName>
    </submittedName>
</protein>
<feature type="region of interest" description="Disordered" evidence="1">
    <location>
        <begin position="65"/>
        <end position="103"/>
    </location>
</feature>
<accession>A0AAE0G5Y2</accession>
<evidence type="ECO:0000313" key="3">
    <source>
        <dbReference type="Proteomes" id="UP001190700"/>
    </source>
</evidence>
<feature type="non-terminal residue" evidence="2">
    <location>
        <position position="220"/>
    </location>
</feature>
<evidence type="ECO:0000313" key="2">
    <source>
        <dbReference type="EMBL" id="KAK3272204.1"/>
    </source>
</evidence>
<name>A0AAE0G5Y2_9CHLO</name>
<dbReference type="EMBL" id="LGRX02009096">
    <property type="protein sequence ID" value="KAK3272204.1"/>
    <property type="molecule type" value="Genomic_DNA"/>
</dbReference>
<reference evidence="2 3" key="1">
    <citation type="journal article" date="2015" name="Genome Biol. Evol.">
        <title>Comparative Genomics of a Bacterivorous Green Alga Reveals Evolutionary Causalities and Consequences of Phago-Mixotrophic Mode of Nutrition.</title>
        <authorList>
            <person name="Burns J.A."/>
            <person name="Paasch A."/>
            <person name="Narechania A."/>
            <person name="Kim E."/>
        </authorList>
    </citation>
    <scope>NUCLEOTIDE SEQUENCE [LARGE SCALE GENOMIC DNA]</scope>
    <source>
        <strain evidence="2 3">PLY_AMNH</strain>
    </source>
</reference>
<proteinExistence type="predicted"/>
<comment type="caution">
    <text evidence="2">The sequence shown here is derived from an EMBL/GenBank/DDBJ whole genome shotgun (WGS) entry which is preliminary data.</text>
</comment>
<evidence type="ECO:0000256" key="1">
    <source>
        <dbReference type="SAM" id="MobiDB-lite"/>
    </source>
</evidence>
<feature type="region of interest" description="Disordered" evidence="1">
    <location>
        <begin position="184"/>
        <end position="220"/>
    </location>
</feature>
<sequence>MMRETDEMKKIATAIGIVIGTVIGTVTGTEIRDEEIGAAAETEVQVGIVSQEGWRAPNLVEMKSRKHKHHQWLPQRLRKVPRRSDENDWKLGNSSSSSRVPQPMPSLQVGSYQLIEGILQHLSDARLLYTIADSLSIVSRAWPTAEELAKQKAEAAAAKAAKEAEAARTQAAFRGPIRLLRGEKRASGPIQTAQGKARLPGLSASARSPIRLLRGEKRAP</sequence>
<dbReference type="AlphaFoldDB" id="A0AAE0G5Y2"/>
<dbReference type="Proteomes" id="UP001190700">
    <property type="component" value="Unassembled WGS sequence"/>
</dbReference>
<organism evidence="2 3">
    <name type="scientific">Cymbomonas tetramitiformis</name>
    <dbReference type="NCBI Taxonomy" id="36881"/>
    <lineage>
        <taxon>Eukaryota</taxon>
        <taxon>Viridiplantae</taxon>
        <taxon>Chlorophyta</taxon>
        <taxon>Pyramimonadophyceae</taxon>
        <taxon>Pyramimonadales</taxon>
        <taxon>Pyramimonadaceae</taxon>
        <taxon>Cymbomonas</taxon>
    </lineage>
</organism>
<gene>
    <name evidence="2" type="ORF">CYMTET_19486</name>
</gene>
<keyword evidence="3" id="KW-1185">Reference proteome</keyword>
<feature type="compositionally biased region" description="Basic residues" evidence="1">
    <location>
        <begin position="65"/>
        <end position="81"/>
    </location>
</feature>